<dbReference type="Proteomes" id="UP000000763">
    <property type="component" value="Chromosome 10"/>
</dbReference>
<proteinExistence type="predicted"/>
<reference evidence="3" key="2">
    <citation type="journal article" date="2008" name="Nucleic Acids Res.">
        <title>The rice annotation project database (RAP-DB): 2008 update.</title>
        <authorList>
            <consortium name="The rice annotation project (RAP)"/>
        </authorList>
    </citation>
    <scope>GENOME REANNOTATION</scope>
    <source>
        <strain evidence="3">cv. Nipponbare</strain>
    </source>
</reference>
<accession>Q94HY7</accession>
<dbReference type="AlphaFoldDB" id="Q94HY7"/>
<dbReference type="EMBL" id="AC025296">
    <property type="protein sequence ID" value="AAK39582.1"/>
    <property type="molecule type" value="Genomic_DNA"/>
</dbReference>
<name>Q94HY7_ORYSJ</name>
<gene>
    <name evidence="2" type="primary">OSJNBa0076F20.23</name>
</gene>
<evidence type="ECO:0000313" key="2">
    <source>
        <dbReference type="EMBL" id="AAK39582.1"/>
    </source>
</evidence>
<evidence type="ECO:0000256" key="1">
    <source>
        <dbReference type="SAM" id="MobiDB-lite"/>
    </source>
</evidence>
<sequence>MDKDPSRQAQLFSGQAPCSDGDRSGSGVRGSGGRRGDGNGGRCGEGGRAAVRARGEGVRATAAAAARAGGGEGVLAAAAAAATACGRRRRLLLLLPWPLASTLRHRRPPPPPPAPTIAAAAAPVAGDDPILLDVDVGADAALLPVPCSRAAVIVTIAECIVIRIGPDTVFLLVWTTFSKMLMAQEFTMDIARRRCRRS</sequence>
<evidence type="ECO:0000313" key="3">
    <source>
        <dbReference type="Proteomes" id="UP000000763"/>
    </source>
</evidence>
<reference evidence="3" key="1">
    <citation type="journal article" date="2005" name="Nature">
        <title>The map-based sequence of the rice genome.</title>
        <authorList>
            <consortium name="International rice genome sequencing project (IRGSP)"/>
            <person name="Matsumoto T."/>
            <person name="Wu J."/>
            <person name="Kanamori H."/>
            <person name="Katayose Y."/>
            <person name="Fujisawa M."/>
            <person name="Namiki N."/>
            <person name="Mizuno H."/>
            <person name="Yamamoto K."/>
            <person name="Antonio B.A."/>
            <person name="Baba T."/>
            <person name="Sakata K."/>
            <person name="Nagamura Y."/>
            <person name="Aoki H."/>
            <person name="Arikawa K."/>
            <person name="Arita K."/>
            <person name="Bito T."/>
            <person name="Chiden Y."/>
            <person name="Fujitsuka N."/>
            <person name="Fukunaka R."/>
            <person name="Hamada M."/>
            <person name="Harada C."/>
            <person name="Hayashi A."/>
            <person name="Hijishita S."/>
            <person name="Honda M."/>
            <person name="Hosokawa S."/>
            <person name="Ichikawa Y."/>
            <person name="Idonuma A."/>
            <person name="Iijima M."/>
            <person name="Ikeda M."/>
            <person name="Ikeno M."/>
            <person name="Ito K."/>
            <person name="Ito S."/>
            <person name="Ito T."/>
            <person name="Ito Y."/>
            <person name="Ito Y."/>
            <person name="Iwabuchi A."/>
            <person name="Kamiya K."/>
            <person name="Karasawa W."/>
            <person name="Kurita K."/>
            <person name="Katagiri S."/>
            <person name="Kikuta A."/>
            <person name="Kobayashi H."/>
            <person name="Kobayashi N."/>
            <person name="Machita K."/>
            <person name="Maehara T."/>
            <person name="Masukawa M."/>
            <person name="Mizubayashi T."/>
            <person name="Mukai Y."/>
            <person name="Nagasaki H."/>
            <person name="Nagata Y."/>
            <person name="Naito S."/>
            <person name="Nakashima M."/>
            <person name="Nakama Y."/>
            <person name="Nakamichi Y."/>
            <person name="Nakamura M."/>
            <person name="Meguro A."/>
            <person name="Negishi M."/>
            <person name="Ohta I."/>
            <person name="Ohta T."/>
            <person name="Okamoto M."/>
            <person name="Ono N."/>
            <person name="Saji S."/>
            <person name="Sakaguchi M."/>
            <person name="Sakai K."/>
            <person name="Shibata M."/>
            <person name="Shimokawa T."/>
            <person name="Song J."/>
            <person name="Takazaki Y."/>
            <person name="Terasawa K."/>
            <person name="Tsugane M."/>
            <person name="Tsuji K."/>
            <person name="Ueda S."/>
            <person name="Waki K."/>
            <person name="Yamagata H."/>
            <person name="Yamamoto M."/>
            <person name="Yamamoto S."/>
            <person name="Yamane H."/>
            <person name="Yoshiki S."/>
            <person name="Yoshihara R."/>
            <person name="Yukawa K."/>
            <person name="Zhong H."/>
            <person name="Yano M."/>
            <person name="Yuan Q."/>
            <person name="Ouyang S."/>
            <person name="Liu J."/>
            <person name="Jones K.M."/>
            <person name="Gansberger K."/>
            <person name="Moffat K."/>
            <person name="Hill J."/>
            <person name="Bera J."/>
            <person name="Fadrosh D."/>
            <person name="Jin S."/>
            <person name="Johri S."/>
            <person name="Kim M."/>
            <person name="Overton L."/>
            <person name="Reardon M."/>
            <person name="Tsitrin T."/>
            <person name="Vuong H."/>
            <person name="Weaver B."/>
            <person name="Ciecko A."/>
            <person name="Tallon L."/>
            <person name="Jackson J."/>
            <person name="Pai G."/>
            <person name="Aken S.V."/>
            <person name="Utterback T."/>
            <person name="Reidmuller S."/>
            <person name="Feldblyum T."/>
            <person name="Hsiao J."/>
            <person name="Zismann V."/>
            <person name="Iobst S."/>
            <person name="de Vazeille A.R."/>
            <person name="Buell C.R."/>
            <person name="Ying K."/>
            <person name="Li Y."/>
            <person name="Lu T."/>
            <person name="Huang Y."/>
            <person name="Zhao Q."/>
            <person name="Feng Q."/>
            <person name="Zhang L."/>
            <person name="Zhu J."/>
            <person name="Weng Q."/>
            <person name="Mu J."/>
            <person name="Lu Y."/>
            <person name="Fan D."/>
            <person name="Liu Y."/>
            <person name="Guan J."/>
            <person name="Zhang Y."/>
            <person name="Yu S."/>
            <person name="Liu X."/>
            <person name="Zhang Y."/>
            <person name="Hong G."/>
            <person name="Han B."/>
            <person name="Choisne N."/>
            <person name="Demange N."/>
            <person name="Orjeda G."/>
            <person name="Samain S."/>
            <person name="Cattolico L."/>
            <person name="Pelletier E."/>
            <person name="Couloux A."/>
            <person name="Segurens B."/>
            <person name="Wincker P."/>
            <person name="D'Hont A."/>
            <person name="Scarpelli C."/>
            <person name="Weissenbach J."/>
            <person name="Salanoubat M."/>
            <person name="Quetier F."/>
            <person name="Yu Y."/>
            <person name="Kim H.R."/>
            <person name="Rambo T."/>
            <person name="Currie J."/>
            <person name="Collura K."/>
            <person name="Luo M."/>
            <person name="Yang T."/>
            <person name="Ammiraju J.S.S."/>
            <person name="Engler F."/>
            <person name="Soderlund C."/>
            <person name="Wing R.A."/>
            <person name="Palmer L.E."/>
            <person name="de la Bastide M."/>
            <person name="Spiegel L."/>
            <person name="Nascimento L."/>
            <person name="Zutavern T."/>
            <person name="O'Shaughnessy A."/>
            <person name="Dike S."/>
            <person name="Dedhia N."/>
            <person name="Preston R."/>
            <person name="Balija V."/>
            <person name="McCombie W.R."/>
            <person name="Chow T."/>
            <person name="Chen H."/>
            <person name="Chung M."/>
            <person name="Chen C."/>
            <person name="Shaw J."/>
            <person name="Wu H."/>
            <person name="Hsiao K."/>
            <person name="Chao Y."/>
            <person name="Chu M."/>
            <person name="Cheng C."/>
            <person name="Hour A."/>
            <person name="Lee P."/>
            <person name="Lin S."/>
            <person name="Lin Y."/>
            <person name="Liou J."/>
            <person name="Liu S."/>
            <person name="Hsing Y."/>
            <person name="Raghuvanshi S."/>
            <person name="Mohanty A."/>
            <person name="Bharti A.K."/>
            <person name="Gaur A."/>
            <person name="Gupta V."/>
            <person name="Kumar D."/>
            <person name="Ravi V."/>
            <person name="Vij S."/>
            <person name="Kapur A."/>
            <person name="Khurana P."/>
            <person name="Khurana P."/>
            <person name="Khurana J.P."/>
            <person name="Tyagi A.K."/>
            <person name="Gaikwad K."/>
            <person name="Singh A."/>
            <person name="Dalal V."/>
            <person name="Srivastava S."/>
            <person name="Dixit A."/>
            <person name="Pal A.K."/>
            <person name="Ghazi I.A."/>
            <person name="Yadav M."/>
            <person name="Pandit A."/>
            <person name="Bhargava A."/>
            <person name="Sureshbabu K."/>
            <person name="Batra K."/>
            <person name="Sharma T.R."/>
            <person name="Mohapatra T."/>
            <person name="Singh N.K."/>
            <person name="Messing J."/>
            <person name="Nelson A.B."/>
            <person name="Fuks G."/>
            <person name="Kavchok S."/>
            <person name="Keizer G."/>
            <person name="Linton E."/>
            <person name="Llaca V."/>
            <person name="Song R."/>
            <person name="Tanyolac B."/>
            <person name="Young S."/>
            <person name="Ho-Il K."/>
            <person name="Hahn J.H."/>
            <person name="Sangsakoo G."/>
            <person name="Vanavichit A."/>
            <person name="de Mattos Luiz.A.T."/>
            <person name="Zimmer P.D."/>
            <person name="Malone G."/>
            <person name="Dellagostin O."/>
            <person name="de Oliveira A.C."/>
            <person name="Bevan M."/>
            <person name="Bancroft I."/>
            <person name="Minx P."/>
            <person name="Cordum H."/>
            <person name="Wilson R."/>
            <person name="Cheng Z."/>
            <person name="Jin W."/>
            <person name="Jiang J."/>
            <person name="Leong S.A."/>
            <person name="Iwama H."/>
            <person name="Gojobori T."/>
            <person name="Itoh T."/>
            <person name="Niimura Y."/>
            <person name="Fujii Y."/>
            <person name="Habara T."/>
            <person name="Sakai H."/>
            <person name="Sato Y."/>
            <person name="Wilson G."/>
            <person name="Kumar K."/>
            <person name="McCouch S."/>
            <person name="Juretic N."/>
            <person name="Hoen D."/>
            <person name="Wright S."/>
            <person name="Bruskiewich R."/>
            <person name="Bureau T."/>
            <person name="Miyao A."/>
            <person name="Hirochika H."/>
            <person name="Nishikawa T."/>
            <person name="Kadowaki K."/>
            <person name="Sugiura M."/>
            <person name="Burr B."/>
            <person name="Sasaki T."/>
        </authorList>
    </citation>
    <scope>NUCLEOTIDE SEQUENCE [LARGE SCALE GENOMIC DNA]</scope>
    <source>
        <strain evidence="3">cv. Nipponbare</strain>
    </source>
</reference>
<feature type="compositionally biased region" description="Gly residues" evidence="1">
    <location>
        <begin position="27"/>
        <end position="47"/>
    </location>
</feature>
<organism evidence="2 3">
    <name type="scientific">Oryza sativa subsp. japonica</name>
    <name type="common">Rice</name>
    <dbReference type="NCBI Taxonomy" id="39947"/>
    <lineage>
        <taxon>Eukaryota</taxon>
        <taxon>Viridiplantae</taxon>
        <taxon>Streptophyta</taxon>
        <taxon>Embryophyta</taxon>
        <taxon>Tracheophyta</taxon>
        <taxon>Spermatophyta</taxon>
        <taxon>Magnoliopsida</taxon>
        <taxon>Liliopsida</taxon>
        <taxon>Poales</taxon>
        <taxon>Poaceae</taxon>
        <taxon>BOP clade</taxon>
        <taxon>Oryzoideae</taxon>
        <taxon>Oryzeae</taxon>
        <taxon>Oryzinae</taxon>
        <taxon>Oryza</taxon>
        <taxon>Oryza sativa</taxon>
    </lineage>
</organism>
<protein>
    <submittedName>
        <fullName evidence="2">Uncharacterized protein</fullName>
    </submittedName>
</protein>
<feature type="region of interest" description="Disordered" evidence="1">
    <location>
        <begin position="1"/>
        <end position="47"/>
    </location>
</feature>